<dbReference type="Pfam" id="PF09937">
    <property type="entry name" value="DUF2169"/>
    <property type="match status" value="1"/>
</dbReference>
<accession>A0A6N7QB04</accession>
<organism evidence="3 4">
    <name type="scientific">Polyangium spumosum</name>
    <dbReference type="NCBI Taxonomy" id="889282"/>
    <lineage>
        <taxon>Bacteria</taxon>
        <taxon>Pseudomonadati</taxon>
        <taxon>Myxococcota</taxon>
        <taxon>Polyangia</taxon>
        <taxon>Polyangiales</taxon>
        <taxon>Polyangiaceae</taxon>
        <taxon>Polyangium</taxon>
    </lineage>
</organism>
<evidence type="ECO:0000313" key="3">
    <source>
        <dbReference type="EMBL" id="MRG98041.1"/>
    </source>
</evidence>
<sequence length="807" mass="86072">MELVCLCPLRASTFAWQAHNGAHALTVVVKATFVVAPGHCTLAPEQKPVHEEDGSWDDDPARSVVTPSDNAPYKPRADVMLVGHAYAPGKQPVRLVMTRLVVGELDKSIEVWCDRGFRVQDGQLLEGPRFLKMPLRWERAAGGPETNNPVGMRFDAAPDAYGMVPIPNLQPPGMFVSKRSDTYAPVCYGPVGGEWPGRKQRLGRLAGTFSQAGWAERPLPEGLDAAYFQAAPPDQQVAEIRPNERIVLEGLHPEHARVVTSLPGVRPSVVVDRATGEREEVQLVADTLWIDTDRGLCCVVWRGRIGLRSAEEAGRIVVRMEEAGASRAEVAAEEIEEDLLETIPPTALTAGEGDEGEDLAAMTLVPAFGGKAAGPVMPFWGGAKPSESGGASSSRGAGAGLPFGQQASLAALRALEAAALPVAGDQTLLPPMARKAVTPAASAPPIAPPAYVPPPPPVAAPRATAESVWNAGAPAMAAPSRETIGSAAAAAAAAAAAIATPSVDRASQEGAVAASNAAAGAVPWSVPKRDLRPAIAENEVAGVEPAREMLQLLWYDPESIARMRRVPAWKKVFEELERSPRSREIEIVDGAREPWEIEDRQEVFQVLAKAPRTDGKGVEEALEGAIGEDGKFVPPMVLLAGEIEMPFDELEALKAAMSTAAPLVTAADEGLKAAVGVAKDFVQMPGLSAAPAVCEGLTTRIRDAFSREKKGLPADYLEQQMERVLLGGRHYQKREVFGGRFLRCLIWLPGEKAGIVGYLPEEVGKKVPMWRRWRGRIVGEVHPQQDQFEGRGRALRVVAVGRSGGVA</sequence>
<protein>
    <submittedName>
        <fullName evidence="3">DUF2169 domain-containing protein</fullName>
    </submittedName>
</protein>
<reference evidence="3 4" key="1">
    <citation type="submission" date="2019-10" db="EMBL/GenBank/DDBJ databases">
        <title>A soil myxobacterium in the family Polyangiaceae.</title>
        <authorList>
            <person name="Li Y."/>
            <person name="Wang J."/>
        </authorList>
    </citation>
    <scope>NUCLEOTIDE SEQUENCE [LARGE SCALE GENOMIC DNA]</scope>
    <source>
        <strain evidence="3 4">DSM 14734</strain>
    </source>
</reference>
<feature type="region of interest" description="Disordered" evidence="1">
    <location>
        <begin position="44"/>
        <end position="69"/>
    </location>
</feature>
<evidence type="ECO:0000259" key="2">
    <source>
        <dbReference type="Pfam" id="PF09937"/>
    </source>
</evidence>
<dbReference type="RefSeq" id="WP_153824816.1">
    <property type="nucleotide sequence ID" value="NZ_WJIE01000024.1"/>
</dbReference>
<name>A0A6N7QB04_9BACT</name>
<evidence type="ECO:0000313" key="4">
    <source>
        <dbReference type="Proteomes" id="UP000440224"/>
    </source>
</evidence>
<keyword evidence="4" id="KW-1185">Reference proteome</keyword>
<comment type="caution">
    <text evidence="3">The sequence shown here is derived from an EMBL/GenBank/DDBJ whole genome shotgun (WGS) entry which is preliminary data.</text>
</comment>
<dbReference type="OrthoDB" id="5290767at2"/>
<evidence type="ECO:0000256" key="1">
    <source>
        <dbReference type="SAM" id="MobiDB-lite"/>
    </source>
</evidence>
<dbReference type="InterPro" id="IPR018683">
    <property type="entry name" value="DUF2169"/>
</dbReference>
<dbReference type="AlphaFoldDB" id="A0A6N7QB04"/>
<gene>
    <name evidence="3" type="ORF">GF068_39950</name>
</gene>
<dbReference type="EMBL" id="WJIE01000024">
    <property type="protein sequence ID" value="MRG98041.1"/>
    <property type="molecule type" value="Genomic_DNA"/>
</dbReference>
<feature type="domain" description="DUF2169" evidence="2">
    <location>
        <begin position="21"/>
        <end position="302"/>
    </location>
</feature>
<proteinExistence type="predicted"/>
<dbReference type="Proteomes" id="UP000440224">
    <property type="component" value="Unassembled WGS sequence"/>
</dbReference>